<dbReference type="SUPFAM" id="SSF51445">
    <property type="entry name" value="(Trans)glycosidases"/>
    <property type="match status" value="1"/>
</dbReference>
<reference evidence="1" key="1">
    <citation type="submission" date="2019-10" db="EMBL/GenBank/DDBJ databases">
        <title>Draft genome sequence of Panacibacter sp. KCS-6.</title>
        <authorList>
            <person name="Yim K.J."/>
        </authorList>
    </citation>
    <scope>NUCLEOTIDE SEQUENCE</scope>
    <source>
        <strain evidence="1">KCS-6</strain>
    </source>
</reference>
<dbReference type="EMBL" id="WHPF01000011">
    <property type="protein sequence ID" value="NNV56869.1"/>
    <property type="molecule type" value="Genomic_DNA"/>
</dbReference>
<dbReference type="InterPro" id="IPR017853">
    <property type="entry name" value="GH"/>
</dbReference>
<sequence length="662" mass="72727">MKNLVWIFFCIGTSAQAQTLTRANSFVGLHFDFHAGFQSTHIGQYFSYEAIDSMLSLTKPDYIQVDCKGHPGIASYPTKVGTPAPDIDKDIMLQWRQLTNKHHVALFVHYSGIWDYNAVAQHPGWARVNSDGKPDAYATSVFGPYADSLLIPQLKELALKYKVDGAWVDGDCWTLAPDYGTVAAAAFTKATGITTLPIAITDSNYFALAEFNRRQFHTYVSNYVNALHKASPGFQITSNWSFSSFIPEKVDVPVDFLSGDVAGSNSLYSSAFESRCMALQGKPWDLMSWSFSNKDNFRGTKPFVQLAQEAAEVIAMGGGYQTYWTQNADGSLPPHLFGNMQQIIAFCRQRQAYTHKAAIVPQVGLLYSSYAWRRIPSEGLYNGGGSGAIKGILAALLDNQLPVEIIMDHQLPERINQYPVLVFPEWQTIDPAQHALLLQYVNNGGHLLVIGADAASLFKEQLGANTYGKKPEGEMLHYAFNYNSESLQSALQKAVALPGTQTIGYLLQNYDLRFPDSLAMATVANYGKGKIAAIYANIGDAYTHRQSAQLRDMVGAAMQTLFAQPTVTVQGSKLLHMVLAKKDGHLFIHLINSGGGHSNPNITTYSEVAPVGAVTLTIRLPKKPASLVLQPSHTILPFSYANGVATVKLRQVGIYEIIQVNE</sequence>
<dbReference type="AlphaFoldDB" id="A0A8J8JVQ0"/>
<evidence type="ECO:0000313" key="1">
    <source>
        <dbReference type="EMBL" id="NNV56869.1"/>
    </source>
</evidence>
<name>A0A8J8JVQ0_9BACT</name>
<dbReference type="Gene3D" id="3.20.20.80">
    <property type="entry name" value="Glycosidases"/>
    <property type="match status" value="1"/>
</dbReference>
<gene>
    <name evidence="1" type="ORF">GD597_15455</name>
</gene>
<protein>
    <recommendedName>
        <fullName evidence="3">Beta-galactosidase trimerisation domain-containing protein</fullName>
    </recommendedName>
</protein>
<dbReference type="RefSeq" id="WP_171608811.1">
    <property type="nucleotide sequence ID" value="NZ_WHPF01000011.1"/>
</dbReference>
<dbReference type="Gene3D" id="3.40.50.880">
    <property type="match status" value="1"/>
</dbReference>
<dbReference type="SUPFAM" id="SSF52317">
    <property type="entry name" value="Class I glutamine amidotransferase-like"/>
    <property type="match status" value="1"/>
</dbReference>
<comment type="caution">
    <text evidence="1">The sequence shown here is derived from an EMBL/GenBank/DDBJ whole genome shotgun (WGS) entry which is preliminary data.</text>
</comment>
<proteinExistence type="predicted"/>
<accession>A0A8J8JVQ0</accession>
<organism evidence="1 2">
    <name type="scientific">Limnovirga soli</name>
    <dbReference type="NCBI Taxonomy" id="2656915"/>
    <lineage>
        <taxon>Bacteria</taxon>
        <taxon>Pseudomonadati</taxon>
        <taxon>Bacteroidota</taxon>
        <taxon>Chitinophagia</taxon>
        <taxon>Chitinophagales</taxon>
        <taxon>Chitinophagaceae</taxon>
        <taxon>Limnovirga</taxon>
    </lineage>
</organism>
<dbReference type="InterPro" id="IPR029062">
    <property type="entry name" value="Class_I_gatase-like"/>
</dbReference>
<evidence type="ECO:0000313" key="2">
    <source>
        <dbReference type="Proteomes" id="UP000598971"/>
    </source>
</evidence>
<keyword evidence="2" id="KW-1185">Reference proteome</keyword>
<dbReference type="CDD" id="cd03143">
    <property type="entry name" value="A4_beta-galactosidase_middle_domain"/>
    <property type="match status" value="1"/>
</dbReference>
<dbReference type="Proteomes" id="UP000598971">
    <property type="component" value="Unassembled WGS sequence"/>
</dbReference>
<evidence type="ECO:0008006" key="3">
    <source>
        <dbReference type="Google" id="ProtNLM"/>
    </source>
</evidence>